<dbReference type="RefSeq" id="XP_070854580.1">
    <property type="nucleotide sequence ID" value="XM_070998479.1"/>
</dbReference>
<protein>
    <submittedName>
        <fullName evidence="2">Uncharacterized protein isoform X1</fullName>
    </submittedName>
</protein>
<sequence>MCLIYPGEDSFNTGKAVCILNGQCVQLPGIQTEPVFPWLRHYCCAIAPRAFALLDDTQVQRLIDFFFDHVLLRRKHQLNGMTLHAGDSEAIPFKALTPLSPPASLRQLELVRTPARSRLRSTQFVPGSSKRRIMDRSSPEAARTTKNTVQWELQAFPRALNSLCPAHIHWTPCPTSRLVTCPRSPHRRRV</sequence>
<name>A0ABM4TX81_DROSZ</name>
<proteinExistence type="predicted"/>
<gene>
    <name evidence="2" type="primary">LOC139354248</name>
</gene>
<organism evidence="1 2">
    <name type="scientific">Drosophila suzukii</name>
    <name type="common">Spotted-wing drosophila fruit fly</name>
    <dbReference type="NCBI Taxonomy" id="28584"/>
    <lineage>
        <taxon>Eukaryota</taxon>
        <taxon>Metazoa</taxon>
        <taxon>Ecdysozoa</taxon>
        <taxon>Arthropoda</taxon>
        <taxon>Hexapoda</taxon>
        <taxon>Insecta</taxon>
        <taxon>Pterygota</taxon>
        <taxon>Neoptera</taxon>
        <taxon>Endopterygota</taxon>
        <taxon>Diptera</taxon>
        <taxon>Brachycera</taxon>
        <taxon>Muscomorpha</taxon>
        <taxon>Ephydroidea</taxon>
        <taxon>Drosophilidae</taxon>
        <taxon>Drosophila</taxon>
        <taxon>Sophophora</taxon>
    </lineage>
</organism>
<reference evidence="1" key="1">
    <citation type="submission" date="2025-05" db="UniProtKB">
        <authorList>
            <consortium name="RefSeq"/>
        </authorList>
    </citation>
    <scope>NUCLEOTIDE SEQUENCE [LARGE SCALE GENOMIC DNA]</scope>
</reference>
<evidence type="ECO:0000313" key="2">
    <source>
        <dbReference type="RefSeq" id="XP_070854580.1"/>
    </source>
</evidence>
<reference evidence="2" key="2">
    <citation type="submission" date="2025-08" db="UniProtKB">
        <authorList>
            <consortium name="RefSeq"/>
        </authorList>
    </citation>
    <scope>IDENTIFICATION</scope>
</reference>
<accession>A0ABM4TX81</accession>
<dbReference type="GeneID" id="139354248"/>
<dbReference type="Proteomes" id="UP001652628">
    <property type="component" value="Chromosome 2"/>
</dbReference>
<keyword evidence="1" id="KW-1185">Reference proteome</keyword>
<evidence type="ECO:0000313" key="1">
    <source>
        <dbReference type="Proteomes" id="UP001652628"/>
    </source>
</evidence>